<protein>
    <recommendedName>
        <fullName evidence="4">Type 1 fimbrial protein</fullName>
    </recommendedName>
</protein>
<proteinExistence type="predicted"/>
<reference evidence="2" key="1">
    <citation type="submission" date="2022-05" db="EMBL/GenBank/DDBJ databases">
        <authorList>
            <person name="Blom J."/>
        </authorList>
    </citation>
    <scope>NUCLEOTIDE SEQUENCE</scope>
    <source>
        <strain evidence="2">Type strain: CPO20170097</strain>
    </source>
</reference>
<sequence length="107" mass="11726">MKAFFGNALLILCFTPALCFDALAESERLGQGGVIHFRGQIVEGGCSVVPSTRNVNVSCYRDGAHHQNTIPVTSLSHGETQHLKEATLDLQWLNKQKTLAVISVQYQ</sequence>
<keyword evidence="1" id="KW-0732">Signal</keyword>
<dbReference type="RefSeq" id="WP_253896938.1">
    <property type="nucleotide sequence ID" value="NZ_CALSBS010000002.1"/>
</dbReference>
<dbReference type="EMBL" id="CALSBS010000002">
    <property type="protein sequence ID" value="CAH6635833.1"/>
    <property type="molecule type" value="Genomic_DNA"/>
</dbReference>
<evidence type="ECO:0000313" key="3">
    <source>
        <dbReference type="Proteomes" id="UP001152651"/>
    </source>
</evidence>
<feature type="signal peptide" evidence="1">
    <location>
        <begin position="1"/>
        <end position="19"/>
    </location>
</feature>
<name>A0ABN8T6J0_9ENTR</name>
<feature type="chain" id="PRO_5045667135" description="Type 1 fimbrial protein" evidence="1">
    <location>
        <begin position="20"/>
        <end position="107"/>
    </location>
</feature>
<keyword evidence="3" id="KW-1185">Reference proteome</keyword>
<dbReference type="Proteomes" id="UP001152651">
    <property type="component" value="Unassembled WGS sequence"/>
</dbReference>
<gene>
    <name evidence="2" type="ORF">FBBNIHIM_03280</name>
</gene>
<evidence type="ECO:0000313" key="2">
    <source>
        <dbReference type="EMBL" id="CAH6635833.1"/>
    </source>
</evidence>
<evidence type="ECO:0000256" key="1">
    <source>
        <dbReference type="SAM" id="SignalP"/>
    </source>
</evidence>
<evidence type="ECO:0008006" key="4">
    <source>
        <dbReference type="Google" id="ProtNLM"/>
    </source>
</evidence>
<comment type="caution">
    <text evidence="2">The sequence shown here is derived from an EMBL/GenBank/DDBJ whole genome shotgun (WGS) entry which is preliminary data.</text>
</comment>
<organism evidence="2 3">
    <name type="scientific">Pseudocitrobacter vendiensis</name>
    <dbReference type="NCBI Taxonomy" id="2488306"/>
    <lineage>
        <taxon>Bacteria</taxon>
        <taxon>Pseudomonadati</taxon>
        <taxon>Pseudomonadota</taxon>
        <taxon>Gammaproteobacteria</taxon>
        <taxon>Enterobacterales</taxon>
        <taxon>Enterobacteriaceae</taxon>
        <taxon>Pseudocitrobacter</taxon>
    </lineage>
</organism>
<accession>A0ABN8T6J0</accession>